<dbReference type="EMBL" id="SSMQ01000027">
    <property type="protein sequence ID" value="TKD03798.1"/>
    <property type="molecule type" value="Genomic_DNA"/>
</dbReference>
<evidence type="ECO:0000313" key="3">
    <source>
        <dbReference type="Proteomes" id="UP000309215"/>
    </source>
</evidence>
<evidence type="ECO:0000313" key="2">
    <source>
        <dbReference type="EMBL" id="TKD03798.1"/>
    </source>
</evidence>
<keyword evidence="1" id="KW-1133">Transmembrane helix</keyword>
<protein>
    <submittedName>
        <fullName evidence="2">Uncharacterized protein</fullName>
    </submittedName>
</protein>
<gene>
    <name evidence="2" type="ORF">E8A74_24725</name>
</gene>
<keyword evidence="1" id="KW-0812">Transmembrane</keyword>
<organism evidence="2 3">
    <name type="scientific">Polyangium fumosum</name>
    <dbReference type="NCBI Taxonomy" id="889272"/>
    <lineage>
        <taxon>Bacteria</taxon>
        <taxon>Pseudomonadati</taxon>
        <taxon>Myxococcota</taxon>
        <taxon>Polyangia</taxon>
        <taxon>Polyangiales</taxon>
        <taxon>Polyangiaceae</taxon>
        <taxon>Polyangium</taxon>
    </lineage>
</organism>
<reference evidence="2 3" key="1">
    <citation type="submission" date="2019-04" db="EMBL/GenBank/DDBJ databases">
        <authorList>
            <person name="Li Y."/>
            <person name="Wang J."/>
        </authorList>
    </citation>
    <scope>NUCLEOTIDE SEQUENCE [LARGE SCALE GENOMIC DNA]</scope>
    <source>
        <strain evidence="2 3">DSM 14668</strain>
    </source>
</reference>
<keyword evidence="3" id="KW-1185">Reference proteome</keyword>
<dbReference type="RefSeq" id="WP_136931532.1">
    <property type="nucleotide sequence ID" value="NZ_SSMQ01000027.1"/>
</dbReference>
<dbReference type="AlphaFoldDB" id="A0A4U1J898"/>
<dbReference type="Proteomes" id="UP000309215">
    <property type="component" value="Unassembled WGS sequence"/>
</dbReference>
<sequence length="273" mass="28959">MLSFEPKRRTRVLFGLAFLPLLAGALFFLWASLRFATLGARLAAHEERRTDDGPVALRGELALLKSSSTSPLGAPAAGWVGAVGRTSWQGGPFEALCAVGHFDDVAVRRNDGFAFRLSLARTNERARIDEEESAKWLFGADPRVGIALGGFSASADGPGRGMKEATGTAIPSVIREACGKELVALGDAAVYRERVLAEGMPVTVLGCKQTNDVVPCRDGLDFVTIHPLDRAKERIGTGGSALLFVGGLFSLVVLSAAGFGVLSLASRTRRSFR</sequence>
<comment type="caution">
    <text evidence="2">The sequence shown here is derived from an EMBL/GenBank/DDBJ whole genome shotgun (WGS) entry which is preliminary data.</text>
</comment>
<evidence type="ECO:0000256" key="1">
    <source>
        <dbReference type="SAM" id="Phobius"/>
    </source>
</evidence>
<feature type="transmembrane region" description="Helical" evidence="1">
    <location>
        <begin position="241"/>
        <end position="265"/>
    </location>
</feature>
<accession>A0A4U1J898</accession>
<proteinExistence type="predicted"/>
<name>A0A4U1J898_9BACT</name>
<keyword evidence="1" id="KW-0472">Membrane</keyword>